<dbReference type="Gene3D" id="3.20.20.140">
    <property type="entry name" value="Metal-dependent hydrolases"/>
    <property type="match status" value="1"/>
</dbReference>
<protein>
    <submittedName>
        <fullName evidence="2">Metallo-dependent hydrolase</fullName>
    </submittedName>
</protein>
<dbReference type="InterPro" id="IPR006680">
    <property type="entry name" value="Amidohydro-rel"/>
</dbReference>
<dbReference type="InterPro" id="IPR032466">
    <property type="entry name" value="Metal_Hydrolase"/>
</dbReference>
<evidence type="ECO:0000313" key="3">
    <source>
        <dbReference type="Proteomes" id="UP000218811"/>
    </source>
</evidence>
<proteinExistence type="predicted"/>
<keyword evidence="2" id="KW-0378">Hydrolase</keyword>
<gene>
    <name evidence="2" type="ORF">WOLCODRAFT_84263</name>
</gene>
<reference evidence="2 3" key="1">
    <citation type="journal article" date="2012" name="Science">
        <title>The Paleozoic origin of enzymatic lignin decomposition reconstructed from 31 fungal genomes.</title>
        <authorList>
            <person name="Floudas D."/>
            <person name="Binder M."/>
            <person name="Riley R."/>
            <person name="Barry K."/>
            <person name="Blanchette R.A."/>
            <person name="Henrissat B."/>
            <person name="Martinez A.T."/>
            <person name="Otillar R."/>
            <person name="Spatafora J.W."/>
            <person name="Yadav J.S."/>
            <person name="Aerts A."/>
            <person name="Benoit I."/>
            <person name="Boyd A."/>
            <person name="Carlson A."/>
            <person name="Copeland A."/>
            <person name="Coutinho P.M."/>
            <person name="de Vries R.P."/>
            <person name="Ferreira P."/>
            <person name="Findley K."/>
            <person name="Foster B."/>
            <person name="Gaskell J."/>
            <person name="Glotzer D."/>
            <person name="Gorecki P."/>
            <person name="Heitman J."/>
            <person name="Hesse C."/>
            <person name="Hori C."/>
            <person name="Igarashi K."/>
            <person name="Jurgens J.A."/>
            <person name="Kallen N."/>
            <person name="Kersten P."/>
            <person name="Kohler A."/>
            <person name="Kuees U."/>
            <person name="Kumar T.K.A."/>
            <person name="Kuo A."/>
            <person name="LaButti K."/>
            <person name="Larrondo L.F."/>
            <person name="Lindquist E."/>
            <person name="Ling A."/>
            <person name="Lombard V."/>
            <person name="Lucas S."/>
            <person name="Lundell T."/>
            <person name="Martin R."/>
            <person name="McLaughlin D.J."/>
            <person name="Morgenstern I."/>
            <person name="Morin E."/>
            <person name="Murat C."/>
            <person name="Nagy L.G."/>
            <person name="Nolan M."/>
            <person name="Ohm R.A."/>
            <person name="Patyshakuliyeva A."/>
            <person name="Rokas A."/>
            <person name="Ruiz-Duenas F.J."/>
            <person name="Sabat G."/>
            <person name="Salamov A."/>
            <person name="Samejima M."/>
            <person name="Schmutz J."/>
            <person name="Slot J.C."/>
            <person name="St John F."/>
            <person name="Stenlid J."/>
            <person name="Sun H."/>
            <person name="Sun S."/>
            <person name="Syed K."/>
            <person name="Tsang A."/>
            <person name="Wiebenga A."/>
            <person name="Young D."/>
            <person name="Pisabarro A."/>
            <person name="Eastwood D.C."/>
            <person name="Martin F."/>
            <person name="Cullen D."/>
            <person name="Grigoriev I.V."/>
            <person name="Hibbett D.S."/>
        </authorList>
    </citation>
    <scope>NUCLEOTIDE SEQUENCE [LARGE SCALE GENOMIC DNA]</scope>
    <source>
        <strain evidence="2 3">MD-104</strain>
    </source>
</reference>
<dbReference type="SUPFAM" id="SSF51556">
    <property type="entry name" value="Metallo-dependent hydrolases"/>
    <property type="match status" value="1"/>
</dbReference>
<dbReference type="AlphaFoldDB" id="A0A2H3J6E5"/>
<dbReference type="OMA" id="ADCHSCG"/>
<dbReference type="PANTHER" id="PTHR43794">
    <property type="entry name" value="AMINOHYDROLASE SSNA-RELATED"/>
    <property type="match status" value="1"/>
</dbReference>
<dbReference type="STRING" id="742152.A0A2H3J6E5"/>
<dbReference type="InterPro" id="IPR011059">
    <property type="entry name" value="Metal-dep_hydrolase_composite"/>
</dbReference>
<dbReference type="SUPFAM" id="SSF51338">
    <property type="entry name" value="Composite domain of metallo-dependent hydrolases"/>
    <property type="match status" value="2"/>
</dbReference>
<sequence>MPSYLLQGGIIATYRNVSNDASTFRADVLVEGSTITRIAEHIDPVPGIETINCEGKWVTPGMVDTHRNVQSALTPEEVRIGQLSGCLEALHSGVTTLLDHFHAATTVGHAEASLAAVIESGARVVWCPARQSGPTQVFPALEYANEEATCKWQLEKLHDWGSRDHGKLTPDGRVTLGLAYDLIGCGPASAHQAVFRYAREIPVQVITTHVVKANHILIMRDANILGPDVVLSHCNCLWDLNDPEDESWAAMRENACAIASTPVDELGMAHGNPVAMKAVQRGVKCGLGADCTSVNGRDNEEIHRKGAAAPQYNKYKCRDVFRLATLGGAEALNMQHLVGTIEVGKKADVVVFDANSANLAGIADPIAGITFHATDADVELVMVNGEIVKRDGKLIKADWGLVARELKQKADEVRERFPKEKLEAMWSEYYETFGPPLL</sequence>
<dbReference type="GO" id="GO:0016810">
    <property type="term" value="F:hydrolase activity, acting on carbon-nitrogen (but not peptide) bonds"/>
    <property type="evidence" value="ECO:0007669"/>
    <property type="project" value="InterPro"/>
</dbReference>
<dbReference type="InterPro" id="IPR050287">
    <property type="entry name" value="MTA/SAH_deaminase"/>
</dbReference>
<feature type="domain" description="Amidohydrolase-related" evidence="1">
    <location>
        <begin position="57"/>
        <end position="388"/>
    </location>
</feature>
<organism evidence="2 3">
    <name type="scientific">Wolfiporia cocos (strain MD-104)</name>
    <name type="common">Brown rot fungus</name>
    <dbReference type="NCBI Taxonomy" id="742152"/>
    <lineage>
        <taxon>Eukaryota</taxon>
        <taxon>Fungi</taxon>
        <taxon>Dikarya</taxon>
        <taxon>Basidiomycota</taxon>
        <taxon>Agaricomycotina</taxon>
        <taxon>Agaricomycetes</taxon>
        <taxon>Polyporales</taxon>
        <taxon>Phaeolaceae</taxon>
        <taxon>Wolfiporia</taxon>
    </lineage>
</organism>
<dbReference type="Proteomes" id="UP000218811">
    <property type="component" value="Unassembled WGS sequence"/>
</dbReference>
<evidence type="ECO:0000313" key="2">
    <source>
        <dbReference type="EMBL" id="PCH37491.1"/>
    </source>
</evidence>
<dbReference type="PANTHER" id="PTHR43794:SF5">
    <property type="entry name" value="CHLOROHYDROLASE FAMILY PROTEIN"/>
    <property type="match status" value="1"/>
</dbReference>
<name>A0A2H3J6E5_WOLCO</name>
<dbReference type="OrthoDB" id="194468at2759"/>
<accession>A0A2H3J6E5</accession>
<evidence type="ECO:0000259" key="1">
    <source>
        <dbReference type="Pfam" id="PF01979"/>
    </source>
</evidence>
<dbReference type="Gene3D" id="2.30.40.10">
    <property type="entry name" value="Urease, subunit C, domain 1"/>
    <property type="match status" value="2"/>
</dbReference>
<dbReference type="Pfam" id="PF01979">
    <property type="entry name" value="Amidohydro_1"/>
    <property type="match status" value="1"/>
</dbReference>
<keyword evidence="3" id="KW-1185">Reference proteome</keyword>
<dbReference type="EMBL" id="KB467931">
    <property type="protein sequence ID" value="PCH37491.1"/>
    <property type="molecule type" value="Genomic_DNA"/>
</dbReference>